<organism evidence="5 6">
    <name type="scientific">Carbonactinospora thermoautotrophica</name>
    <dbReference type="NCBI Taxonomy" id="1469144"/>
    <lineage>
        <taxon>Bacteria</taxon>
        <taxon>Bacillati</taxon>
        <taxon>Actinomycetota</taxon>
        <taxon>Actinomycetes</taxon>
        <taxon>Kitasatosporales</taxon>
        <taxon>Carbonactinosporaceae</taxon>
        <taxon>Carbonactinospora</taxon>
    </lineage>
</organism>
<protein>
    <recommendedName>
        <fullName evidence="4">Cobalamin-independent methionine synthase MetE C-terminal/archaeal domain-containing protein</fullName>
    </recommendedName>
</protein>
<dbReference type="PATRIC" id="fig|1469144.8.peg.4663"/>
<keyword evidence="2" id="KW-0479">Metal-binding</keyword>
<proteinExistence type="predicted"/>
<dbReference type="RefSeq" id="WP_067068741.1">
    <property type="nucleotide sequence ID" value="NZ_JYIJ01000013.1"/>
</dbReference>
<evidence type="ECO:0000256" key="2">
    <source>
        <dbReference type="ARBA" id="ARBA00022723"/>
    </source>
</evidence>
<feature type="domain" description="Cobalamin-independent methionine synthase MetE C-terminal/archaeal" evidence="4">
    <location>
        <begin position="42"/>
        <end position="133"/>
    </location>
</feature>
<dbReference type="PANTHER" id="PTHR30519">
    <property type="entry name" value="5-METHYLTETRAHYDROPTEROYLTRIGLUTAMATE--HOMOCYSTEINE METHYLTRANSFERASE"/>
    <property type="match status" value="1"/>
</dbReference>
<reference evidence="5 6" key="1">
    <citation type="submission" date="2015-02" db="EMBL/GenBank/DDBJ databases">
        <title>Physiological reanalysis, assessment of diazotrophy, and genome sequences of multiple isolates of Streptomyces thermoautotrophicus.</title>
        <authorList>
            <person name="MacKellar D.C."/>
            <person name="Lieber L."/>
            <person name="Norman J."/>
            <person name="Bolger A."/>
            <person name="Tobin C."/>
            <person name="Murray J.W."/>
            <person name="Prell J."/>
        </authorList>
    </citation>
    <scope>NUCLEOTIDE SEQUENCE [LARGE SCALE GENOMIC DNA]</scope>
    <source>
        <strain evidence="5 6">UBT1</strain>
    </source>
</reference>
<evidence type="ECO:0000256" key="3">
    <source>
        <dbReference type="ARBA" id="ARBA00022833"/>
    </source>
</evidence>
<evidence type="ECO:0000313" key="6">
    <source>
        <dbReference type="Proteomes" id="UP000070659"/>
    </source>
</evidence>
<dbReference type="InterPro" id="IPR002629">
    <property type="entry name" value="Met_Synth_C/arc"/>
</dbReference>
<dbReference type="GO" id="GO:0009086">
    <property type="term" value="P:methionine biosynthetic process"/>
    <property type="evidence" value="ECO:0007669"/>
    <property type="project" value="InterPro"/>
</dbReference>
<gene>
    <name evidence="5" type="ORF">TH66_05135</name>
</gene>
<dbReference type="Pfam" id="PF01717">
    <property type="entry name" value="Meth_synt_2"/>
    <property type="match status" value="1"/>
</dbReference>
<evidence type="ECO:0000256" key="1">
    <source>
        <dbReference type="ARBA" id="ARBA00001947"/>
    </source>
</evidence>
<keyword evidence="3" id="KW-0862">Zinc</keyword>
<dbReference type="EMBL" id="JYIJ01000013">
    <property type="protein sequence ID" value="KWX05111.1"/>
    <property type="molecule type" value="Genomic_DNA"/>
</dbReference>
<dbReference type="Proteomes" id="UP000070659">
    <property type="component" value="Unassembled WGS sequence"/>
</dbReference>
<dbReference type="SUPFAM" id="SSF51726">
    <property type="entry name" value="UROD/MetE-like"/>
    <property type="match status" value="1"/>
</dbReference>
<dbReference type="InterPro" id="IPR038071">
    <property type="entry name" value="UROD/MetE-like_sf"/>
</dbReference>
<dbReference type="Gene3D" id="3.20.20.210">
    <property type="match status" value="1"/>
</dbReference>
<dbReference type="GO" id="GO:0003871">
    <property type="term" value="F:5-methyltetrahydropteroyltriglutamate-homocysteine S-methyltransferase activity"/>
    <property type="evidence" value="ECO:0007669"/>
    <property type="project" value="InterPro"/>
</dbReference>
<evidence type="ECO:0000259" key="4">
    <source>
        <dbReference type="Pfam" id="PF01717"/>
    </source>
</evidence>
<name>A0A132N4N2_9ACTN</name>
<accession>A0A132N4N2</accession>
<dbReference type="AlphaFoldDB" id="A0A132N4N2"/>
<evidence type="ECO:0000313" key="5">
    <source>
        <dbReference type="EMBL" id="KWX05111.1"/>
    </source>
</evidence>
<dbReference type="GO" id="GO:0008270">
    <property type="term" value="F:zinc ion binding"/>
    <property type="evidence" value="ECO:0007669"/>
    <property type="project" value="InterPro"/>
</dbReference>
<comment type="cofactor">
    <cofactor evidence="1">
        <name>Zn(2+)</name>
        <dbReference type="ChEBI" id="CHEBI:29105"/>
    </cofactor>
</comment>
<comment type="caution">
    <text evidence="5">The sequence shown here is derived from an EMBL/GenBank/DDBJ whole genome shotgun (WGS) entry which is preliminary data.</text>
</comment>
<sequence length="142" mass="15800">MINTAFDGVDAYKVWHICYGNQGGNPGVQEPRGQDMFPFAFQANVDQIHIETMRRGPGDLPHLAKLPEHMDLGVGVIDVKSLVIERPEEIADRIVEAARYVPAERICVSTDCGLLNLKREHAQKKIQALVEGAALARERLSR</sequence>